<name>A0A8S5Q6C3_9CAUD</name>
<dbReference type="GO" id="GO:0031640">
    <property type="term" value="P:killing of cells of another organism"/>
    <property type="evidence" value="ECO:0007669"/>
    <property type="project" value="UniProtKB-KW"/>
</dbReference>
<sequence length="185" mass="21469">MQIEHCLVTNSTATILKPYIDNVKSYEYRRYKGYHTGIDIKTQEPRCVCIGVVTYIGQNNDEGKIVVIQYTHDISFRYTNLISIQVNVGDTLTQYDLVGYCKDHVHFECISLTAKSNWTVKVGDRTYYKIDPTVYVDNSYEYDLIYQYPIFKEIGDIYFSAEYLKENNLIEIGGDESVQNSSKTR</sequence>
<dbReference type="InterPro" id="IPR011055">
    <property type="entry name" value="Dup_hybrid_motif"/>
</dbReference>
<proteinExistence type="predicted"/>
<dbReference type="Pfam" id="PF01551">
    <property type="entry name" value="Peptidase_M23"/>
    <property type="match status" value="1"/>
</dbReference>
<dbReference type="EMBL" id="BK015589">
    <property type="protein sequence ID" value="DAE14600.1"/>
    <property type="molecule type" value="Genomic_DNA"/>
</dbReference>
<keyword evidence="2" id="KW-0081">Bacteriolytic enzyme</keyword>
<evidence type="ECO:0000259" key="3">
    <source>
        <dbReference type="Pfam" id="PF01551"/>
    </source>
</evidence>
<dbReference type="SUPFAM" id="SSF51261">
    <property type="entry name" value="Duplicated hybrid motif"/>
    <property type="match status" value="1"/>
</dbReference>
<dbReference type="Gene3D" id="2.70.70.10">
    <property type="entry name" value="Glucose Permease (Domain IIA)"/>
    <property type="match status" value="1"/>
</dbReference>
<evidence type="ECO:0000256" key="1">
    <source>
        <dbReference type="ARBA" id="ARBA00022529"/>
    </source>
</evidence>
<protein>
    <submittedName>
        <fullName evidence="4">Peptidase</fullName>
    </submittedName>
</protein>
<feature type="domain" description="M23ase beta-sheet core" evidence="3">
    <location>
        <begin position="34"/>
        <end position="108"/>
    </location>
</feature>
<reference evidence="4" key="1">
    <citation type="journal article" date="2021" name="Proc. Natl. Acad. Sci. U.S.A.">
        <title>A Catalog of Tens of Thousands of Viruses from Human Metagenomes Reveals Hidden Associations with Chronic Diseases.</title>
        <authorList>
            <person name="Tisza M.J."/>
            <person name="Buck C.B."/>
        </authorList>
    </citation>
    <scope>NUCLEOTIDE SEQUENCE</scope>
    <source>
        <strain evidence="4">CtTRu92</strain>
    </source>
</reference>
<dbReference type="CDD" id="cd12797">
    <property type="entry name" value="M23_peptidase"/>
    <property type="match status" value="1"/>
</dbReference>
<dbReference type="GO" id="GO:0003824">
    <property type="term" value="F:catalytic activity"/>
    <property type="evidence" value="ECO:0007669"/>
    <property type="project" value="UniProtKB-KW"/>
</dbReference>
<accession>A0A8S5Q6C3</accession>
<evidence type="ECO:0000313" key="4">
    <source>
        <dbReference type="EMBL" id="DAE14600.1"/>
    </source>
</evidence>
<organism evidence="4">
    <name type="scientific">Myoviridae sp. ctTRu92</name>
    <dbReference type="NCBI Taxonomy" id="2825111"/>
    <lineage>
        <taxon>Viruses</taxon>
        <taxon>Duplodnaviria</taxon>
        <taxon>Heunggongvirae</taxon>
        <taxon>Uroviricota</taxon>
        <taxon>Caudoviricetes</taxon>
    </lineage>
</organism>
<dbReference type="InterPro" id="IPR016047">
    <property type="entry name" value="M23ase_b-sheet_dom"/>
</dbReference>
<keyword evidence="1" id="KW-0929">Antimicrobial</keyword>
<dbReference type="GO" id="GO:0042742">
    <property type="term" value="P:defense response to bacterium"/>
    <property type="evidence" value="ECO:0007669"/>
    <property type="project" value="UniProtKB-KW"/>
</dbReference>
<evidence type="ECO:0000256" key="2">
    <source>
        <dbReference type="ARBA" id="ARBA00022638"/>
    </source>
</evidence>